<dbReference type="Gene3D" id="3.40.5.10">
    <property type="entry name" value="Ribosomal protein L9, N-terminal domain"/>
    <property type="match status" value="1"/>
</dbReference>
<name>A0A3B0MQN4_THEAN</name>
<evidence type="ECO:0000256" key="4">
    <source>
        <dbReference type="SAM" id="Phobius"/>
    </source>
</evidence>
<dbReference type="EMBL" id="UIVS01000002">
    <property type="protein sequence ID" value="SVP91792.1"/>
    <property type="molecule type" value="Genomic_DNA"/>
</dbReference>
<accession>A0A3B0MQN4</accession>
<dbReference type="VEuPathDB" id="PiroplasmaDB:TA12790"/>
<dbReference type="EMBL" id="UIVT01000002">
    <property type="protein sequence ID" value="SVP91462.1"/>
    <property type="molecule type" value="Genomic_DNA"/>
</dbReference>
<dbReference type="GO" id="GO:0005840">
    <property type="term" value="C:ribosome"/>
    <property type="evidence" value="ECO:0007669"/>
    <property type="project" value="UniProtKB-KW"/>
</dbReference>
<sequence>MYLFILFLKFVLCRLCVGFIIGDFTILLIAVAVATNAFVKNSNFKNNISSSLLYPNYSGAPSTFSERYNVPSNQSFDRGEGLEQSSTAGFSKLFAHRYKYVQVTLEKDTPNVGKKGEVVHVNRSFAFNYLVPFGFARYTTRSELVGIALDRDYKDALANIRRTSALQLKDKIGKNLLLEFQIPSSSRNPDELNAPLRPIHIINRLRDIKILGPLDMLREQDVKIHTETGLISKFGVYKVTLILDKDIESSIKVSVTDIPISSVVFKTTK</sequence>
<evidence type="ECO:0000259" key="5">
    <source>
        <dbReference type="Pfam" id="PF01281"/>
    </source>
</evidence>
<dbReference type="InterPro" id="IPR020070">
    <property type="entry name" value="Ribosomal_bL9_N"/>
</dbReference>
<dbReference type="Pfam" id="PF01281">
    <property type="entry name" value="Ribosomal_L9_N"/>
    <property type="match status" value="1"/>
</dbReference>
<dbReference type="GO" id="GO:1990904">
    <property type="term" value="C:ribonucleoprotein complex"/>
    <property type="evidence" value="ECO:0007669"/>
    <property type="project" value="UniProtKB-KW"/>
</dbReference>
<gene>
    <name evidence="6" type="ORF">TAT_000180300</name>
    <name evidence="7" type="ORF">TAV_000180500</name>
</gene>
<evidence type="ECO:0000313" key="6">
    <source>
        <dbReference type="EMBL" id="SVP91462.1"/>
    </source>
</evidence>
<dbReference type="AlphaFoldDB" id="A0A3B0MQN4"/>
<evidence type="ECO:0000313" key="7">
    <source>
        <dbReference type="EMBL" id="SVP91792.1"/>
    </source>
</evidence>
<evidence type="ECO:0000256" key="3">
    <source>
        <dbReference type="ARBA" id="ARBA00023274"/>
    </source>
</evidence>
<reference evidence="7" key="1">
    <citation type="submission" date="2018-07" db="EMBL/GenBank/DDBJ databases">
        <authorList>
            <person name="Quirk P.G."/>
            <person name="Krulwich T.A."/>
        </authorList>
    </citation>
    <scope>NUCLEOTIDE SEQUENCE</scope>
    <source>
        <strain evidence="7">Anand</strain>
    </source>
</reference>
<keyword evidence="2 7" id="KW-0689">Ribosomal protein</keyword>
<protein>
    <submittedName>
        <fullName evidence="7">50s ribosomal protein L9, putative</fullName>
    </submittedName>
</protein>
<feature type="transmembrane region" description="Helical" evidence="4">
    <location>
        <begin position="12"/>
        <end position="39"/>
    </location>
</feature>
<keyword evidence="4" id="KW-1133">Transmembrane helix</keyword>
<keyword evidence="4" id="KW-0812">Transmembrane</keyword>
<dbReference type="SUPFAM" id="SSF55658">
    <property type="entry name" value="L9 N-domain-like"/>
    <property type="match status" value="1"/>
</dbReference>
<comment type="similarity">
    <text evidence="1">Belongs to the bacterial ribosomal protein bL9 family.</text>
</comment>
<keyword evidence="4" id="KW-0472">Membrane</keyword>
<evidence type="ECO:0000256" key="1">
    <source>
        <dbReference type="ARBA" id="ARBA00010605"/>
    </source>
</evidence>
<keyword evidence="3" id="KW-0687">Ribonucleoprotein</keyword>
<organism evidence="7">
    <name type="scientific">Theileria annulata</name>
    <dbReference type="NCBI Taxonomy" id="5874"/>
    <lineage>
        <taxon>Eukaryota</taxon>
        <taxon>Sar</taxon>
        <taxon>Alveolata</taxon>
        <taxon>Apicomplexa</taxon>
        <taxon>Aconoidasida</taxon>
        <taxon>Piroplasmida</taxon>
        <taxon>Theileriidae</taxon>
        <taxon>Theileria</taxon>
    </lineage>
</organism>
<dbReference type="InterPro" id="IPR009027">
    <property type="entry name" value="Ribosomal_bL9/RNase_H1_N"/>
</dbReference>
<dbReference type="GO" id="GO:0003735">
    <property type="term" value="F:structural constituent of ribosome"/>
    <property type="evidence" value="ECO:0007669"/>
    <property type="project" value="InterPro"/>
</dbReference>
<dbReference type="InterPro" id="IPR000244">
    <property type="entry name" value="Ribosomal_bL9"/>
</dbReference>
<proteinExistence type="inferred from homology"/>
<dbReference type="InterPro" id="IPR036935">
    <property type="entry name" value="Ribosomal_bL9_N_sf"/>
</dbReference>
<feature type="domain" description="Ribosomal protein L9" evidence="5">
    <location>
        <begin position="101"/>
        <end position="144"/>
    </location>
</feature>
<dbReference type="PANTHER" id="PTHR21368">
    <property type="entry name" value="50S RIBOSOMAL PROTEIN L9"/>
    <property type="match status" value="1"/>
</dbReference>
<dbReference type="GO" id="GO:0006412">
    <property type="term" value="P:translation"/>
    <property type="evidence" value="ECO:0007669"/>
    <property type="project" value="InterPro"/>
</dbReference>
<evidence type="ECO:0000256" key="2">
    <source>
        <dbReference type="ARBA" id="ARBA00022980"/>
    </source>
</evidence>